<gene>
    <name evidence="2" type="ORF">LSALG_LOCUS38670</name>
</gene>
<sequence length="264" mass="30674">MFWTVAKSIVEGDFKLNIKTIREVNPATYDHLNAREPKYWCRVFYKGGMAYTLDYILDANILDARKKALLAMSWYVHPSGRNSYEVKNRLYSYGVHLEAPTVDDEGFPQIDVEIEVEDDGLDIDDMDQILHDLSYSRESKYNEKEIIFRLIITQTQFKEFVSLFQQSKQVPKPIPNRVNEAQEDNVDEHGVDETHEDNDKDGDDGINKTREEEDDEDGVDDKQVKVRTRKPSERITENMLKKIVVDKKGIGMALEKPLTLEYNC</sequence>
<feature type="compositionally biased region" description="Basic and acidic residues" evidence="1">
    <location>
        <begin position="220"/>
        <end position="233"/>
    </location>
</feature>
<evidence type="ECO:0000256" key="1">
    <source>
        <dbReference type="SAM" id="MobiDB-lite"/>
    </source>
</evidence>
<organism evidence="2 3">
    <name type="scientific">Lactuca saligna</name>
    <name type="common">Willowleaf lettuce</name>
    <dbReference type="NCBI Taxonomy" id="75948"/>
    <lineage>
        <taxon>Eukaryota</taxon>
        <taxon>Viridiplantae</taxon>
        <taxon>Streptophyta</taxon>
        <taxon>Embryophyta</taxon>
        <taxon>Tracheophyta</taxon>
        <taxon>Spermatophyta</taxon>
        <taxon>Magnoliopsida</taxon>
        <taxon>eudicotyledons</taxon>
        <taxon>Gunneridae</taxon>
        <taxon>Pentapetalae</taxon>
        <taxon>asterids</taxon>
        <taxon>campanulids</taxon>
        <taxon>Asterales</taxon>
        <taxon>Asteraceae</taxon>
        <taxon>Cichorioideae</taxon>
        <taxon>Cichorieae</taxon>
        <taxon>Lactucinae</taxon>
        <taxon>Lactuca</taxon>
    </lineage>
</organism>
<accession>A0AA36EL44</accession>
<dbReference type="EMBL" id="OX465084">
    <property type="protein sequence ID" value="CAI9299994.1"/>
    <property type="molecule type" value="Genomic_DNA"/>
</dbReference>
<evidence type="ECO:0000313" key="2">
    <source>
        <dbReference type="EMBL" id="CAI9299994.1"/>
    </source>
</evidence>
<evidence type="ECO:0000313" key="3">
    <source>
        <dbReference type="Proteomes" id="UP001177003"/>
    </source>
</evidence>
<protein>
    <submittedName>
        <fullName evidence="2">Uncharacterized protein</fullName>
    </submittedName>
</protein>
<dbReference type="AlphaFoldDB" id="A0AA36EL44"/>
<proteinExistence type="predicted"/>
<dbReference type="Proteomes" id="UP001177003">
    <property type="component" value="Chromosome 8"/>
</dbReference>
<reference evidence="2" key="1">
    <citation type="submission" date="2023-04" db="EMBL/GenBank/DDBJ databases">
        <authorList>
            <person name="Vijverberg K."/>
            <person name="Xiong W."/>
            <person name="Schranz E."/>
        </authorList>
    </citation>
    <scope>NUCLEOTIDE SEQUENCE</scope>
</reference>
<name>A0AA36EL44_LACSI</name>
<keyword evidence="3" id="KW-1185">Reference proteome</keyword>
<feature type="region of interest" description="Disordered" evidence="1">
    <location>
        <begin position="172"/>
        <end position="233"/>
    </location>
</feature>